<dbReference type="AlphaFoldDB" id="A0A5E4MA70"/>
<gene>
    <name evidence="1" type="ORF">CINCED_3A021065</name>
</gene>
<organism evidence="1 2">
    <name type="scientific">Cinara cedri</name>
    <dbReference type="NCBI Taxonomy" id="506608"/>
    <lineage>
        <taxon>Eukaryota</taxon>
        <taxon>Metazoa</taxon>
        <taxon>Ecdysozoa</taxon>
        <taxon>Arthropoda</taxon>
        <taxon>Hexapoda</taxon>
        <taxon>Insecta</taxon>
        <taxon>Pterygota</taxon>
        <taxon>Neoptera</taxon>
        <taxon>Paraneoptera</taxon>
        <taxon>Hemiptera</taxon>
        <taxon>Sternorrhyncha</taxon>
        <taxon>Aphidomorpha</taxon>
        <taxon>Aphidoidea</taxon>
        <taxon>Aphididae</taxon>
        <taxon>Lachninae</taxon>
        <taxon>Cinara</taxon>
    </lineage>
</organism>
<evidence type="ECO:0000313" key="1">
    <source>
        <dbReference type="EMBL" id="VVC26755.1"/>
    </source>
</evidence>
<dbReference type="EMBL" id="CABPRJ010000045">
    <property type="protein sequence ID" value="VVC26755.1"/>
    <property type="molecule type" value="Genomic_DNA"/>
</dbReference>
<sequence>MKRLDIEILGLCETRWADSGDFWSDDFKVICTNSTRRQAELFLTKSGIQELKMW</sequence>
<dbReference type="Proteomes" id="UP000325440">
    <property type="component" value="Unassembled WGS sequence"/>
</dbReference>
<dbReference type="OrthoDB" id="10033659at2759"/>
<protein>
    <submittedName>
        <fullName evidence="1">Uncharacterized protein</fullName>
    </submittedName>
</protein>
<keyword evidence="2" id="KW-1185">Reference proteome</keyword>
<evidence type="ECO:0000313" key="2">
    <source>
        <dbReference type="Proteomes" id="UP000325440"/>
    </source>
</evidence>
<name>A0A5E4MA70_9HEMI</name>
<accession>A0A5E4MA70</accession>
<reference evidence="1 2" key="1">
    <citation type="submission" date="2019-08" db="EMBL/GenBank/DDBJ databases">
        <authorList>
            <person name="Alioto T."/>
            <person name="Alioto T."/>
            <person name="Gomez Garrido J."/>
        </authorList>
    </citation>
    <scope>NUCLEOTIDE SEQUENCE [LARGE SCALE GENOMIC DNA]</scope>
</reference>
<proteinExistence type="predicted"/>